<dbReference type="InterPro" id="IPR016181">
    <property type="entry name" value="Acyl_CoA_acyltransferase"/>
</dbReference>
<dbReference type="EMBL" id="JABBNI010000014">
    <property type="protein sequence ID" value="NMM62691.1"/>
    <property type="molecule type" value="Genomic_DNA"/>
</dbReference>
<keyword evidence="3" id="KW-1185">Reference proteome</keyword>
<sequence>MYQCVTLNKRNFGVLRKLNEIRNNFNSLNEDFFAVYNECNFAGQILLKRKVKLLKKDEEYIGYMWFEMTDKNNCNINSLSVSEKTDYIPYKFLLTALKSNCTSSYLCEDNDYNFDILKNIGFNVKDGTLILCSDTYKNVPLLLKDDLEFENFKMGFDEQIRCTIQNEVFKEESRVPLSLEDIYYDELQSYYFDRGAVFLKKDGKHIGYGQIIIEDNTPFIVNFGILEEYRGKGYSKSLFTYLLKICSFNGFDQVKIKVKISNIVALNLYKSLDFKTLSKNYRWELKK</sequence>
<dbReference type="GO" id="GO:0016747">
    <property type="term" value="F:acyltransferase activity, transferring groups other than amino-acyl groups"/>
    <property type="evidence" value="ECO:0007669"/>
    <property type="project" value="InterPro"/>
</dbReference>
<evidence type="ECO:0000259" key="1">
    <source>
        <dbReference type="PROSITE" id="PS51186"/>
    </source>
</evidence>
<dbReference type="InterPro" id="IPR000182">
    <property type="entry name" value="GNAT_dom"/>
</dbReference>
<protein>
    <submittedName>
        <fullName evidence="2">GNAT family N-acetyltransferase</fullName>
    </submittedName>
</protein>
<proteinExistence type="predicted"/>
<name>A0A7Y0EFY9_9CLOT</name>
<dbReference type="CDD" id="cd04301">
    <property type="entry name" value="NAT_SF"/>
    <property type="match status" value="1"/>
</dbReference>
<keyword evidence="2" id="KW-0808">Transferase</keyword>
<feature type="domain" description="N-acetyltransferase" evidence="1">
    <location>
        <begin position="147"/>
        <end position="287"/>
    </location>
</feature>
<dbReference type="PROSITE" id="PS51186">
    <property type="entry name" value="GNAT"/>
    <property type="match status" value="1"/>
</dbReference>
<dbReference type="Pfam" id="PF00583">
    <property type="entry name" value="Acetyltransf_1"/>
    <property type="match status" value="1"/>
</dbReference>
<accession>A0A7Y0EFY9</accession>
<organism evidence="2 3">
    <name type="scientific">Clostridium muellerianum</name>
    <dbReference type="NCBI Taxonomy" id="2716538"/>
    <lineage>
        <taxon>Bacteria</taxon>
        <taxon>Bacillati</taxon>
        <taxon>Bacillota</taxon>
        <taxon>Clostridia</taxon>
        <taxon>Eubacteriales</taxon>
        <taxon>Clostridiaceae</taxon>
        <taxon>Clostridium</taxon>
    </lineage>
</organism>
<comment type="caution">
    <text evidence="2">The sequence shown here is derived from an EMBL/GenBank/DDBJ whole genome shotgun (WGS) entry which is preliminary data.</text>
</comment>
<gene>
    <name evidence="2" type="ORF">HBE96_08280</name>
</gene>
<dbReference type="SUPFAM" id="SSF55729">
    <property type="entry name" value="Acyl-CoA N-acyltransferases (Nat)"/>
    <property type="match status" value="1"/>
</dbReference>
<reference evidence="2 3" key="1">
    <citation type="submission" date="2020-06" db="EMBL/GenBank/DDBJ databases">
        <title>Complete Genome Sequence of Clostridium muelleri sp. nov. P21T, an Acid-Alcohol Producing Acetogen Isolated from Old Hay.</title>
        <authorList>
            <person name="Duncan K.E."/>
            <person name="Tanner R.S."/>
        </authorList>
    </citation>
    <scope>NUCLEOTIDE SEQUENCE [LARGE SCALE GENOMIC DNA]</scope>
    <source>
        <strain evidence="2 3">P21</strain>
    </source>
</reference>
<dbReference type="RefSeq" id="WP_169297291.1">
    <property type="nucleotide sequence ID" value="NZ_JABBNI010000014.1"/>
</dbReference>
<dbReference type="Proteomes" id="UP000537131">
    <property type="component" value="Unassembled WGS sequence"/>
</dbReference>
<dbReference type="AlphaFoldDB" id="A0A7Y0EFY9"/>
<evidence type="ECO:0000313" key="3">
    <source>
        <dbReference type="Proteomes" id="UP000537131"/>
    </source>
</evidence>
<evidence type="ECO:0000313" key="2">
    <source>
        <dbReference type="EMBL" id="NMM62691.1"/>
    </source>
</evidence>
<dbReference type="Gene3D" id="3.40.630.30">
    <property type="match status" value="1"/>
</dbReference>